<evidence type="ECO:0000256" key="2">
    <source>
        <dbReference type="SAM" id="MobiDB-lite"/>
    </source>
</evidence>
<name>A0A077ZXT5_STYLE</name>
<feature type="compositionally biased region" description="Polar residues" evidence="2">
    <location>
        <begin position="212"/>
        <end position="222"/>
    </location>
</feature>
<feature type="region of interest" description="Disordered" evidence="2">
    <location>
        <begin position="1"/>
        <end position="34"/>
    </location>
</feature>
<evidence type="ECO:0000313" key="3">
    <source>
        <dbReference type="EMBL" id="CDW74715.1"/>
    </source>
</evidence>
<feature type="region of interest" description="Disordered" evidence="2">
    <location>
        <begin position="154"/>
        <end position="226"/>
    </location>
</feature>
<dbReference type="OrthoDB" id="10578072at2759"/>
<feature type="coiled-coil region" evidence="1">
    <location>
        <begin position="321"/>
        <end position="362"/>
    </location>
</feature>
<keyword evidence="4" id="KW-1185">Reference proteome</keyword>
<evidence type="ECO:0000256" key="1">
    <source>
        <dbReference type="SAM" id="Coils"/>
    </source>
</evidence>
<dbReference type="InParanoid" id="A0A077ZXT5"/>
<evidence type="ECO:0000313" key="4">
    <source>
        <dbReference type="Proteomes" id="UP000039865"/>
    </source>
</evidence>
<keyword evidence="1" id="KW-0175">Coiled coil</keyword>
<accession>A0A077ZXT5</accession>
<dbReference type="EMBL" id="CCKQ01003585">
    <property type="protein sequence ID" value="CDW74715.1"/>
    <property type="molecule type" value="Genomic_DNA"/>
</dbReference>
<gene>
    <name evidence="3" type="primary">Contig1421.g1557</name>
    <name evidence="3" type="ORF">STYLEM_3697</name>
</gene>
<sequence length="783" mass="90695">MFPRISKFSNVSTTSSNINSNSTASGNTQQRRNDSSNIRNLLFGGYEEPVSQGMVQATPQQLNNKITNESTSTIDHTPTTKQNNQSHIDIKQNQALQNMEMIENKLNSKLEEIEKMFVDRQGSAKISSPLVQGGLYQIENQNVTLDQFDEVAEQSKVQQKGGKKEEKKVPAKRQASANNRKVALPDKKPPQRQPSLNQQQRAQQFLEQQMQSKSKANFNPQKQIEPDQNIIKNARATGMINQDLTQNKLPPRNGPVKAKEQFMTNLISNNIEDSQQLSEISMHDQRTPQQIKQINTQTSKKEIKTIQPQQSANNVEFENLIEQMDRQLQLKTTENTKLKKKITSLEKQIVALKQENDKQIALQTALTKDGGPIENTDERRIMILKAQNGQLTKHNAYLTETLKNQKKIMIEVDHILTDLTTMCKSLDLAKQLAQGMKKRLKSTSQVEQKDFNARRFEQDNPFYITKQDTQFANKYEADDENGQQNVIFTEQKLALLLENSIDLYQRCFLKNKVPNSNQFLRFCEDLRQSVESLLLLGIAINPDDSQEVSLADRSKHQALRDYVERKLITKIHLDKHVLITKSHPKTCKIMNRELVDHLNDVAFWNNSKKSEKQQELQRFVSKVQQGELGYLIEIYLKQQQINILKAQFGKIFNHLNILKQWFRKHVTSVIIEDVRFNVYEKFQDLENIYREADEENLQASQVKLWSVFNLHYSDMMKGLRRVVNIDENQITGGFNYREQEEGEIDIKTSDGYIEKLSRAFEQRFDEAKEIIMNWTEISKTQKF</sequence>
<feature type="compositionally biased region" description="Low complexity" evidence="2">
    <location>
        <begin position="9"/>
        <end position="28"/>
    </location>
</feature>
<feature type="compositionally biased region" description="Low complexity" evidence="2">
    <location>
        <begin position="198"/>
        <end position="211"/>
    </location>
</feature>
<dbReference type="AlphaFoldDB" id="A0A077ZXT5"/>
<organism evidence="3 4">
    <name type="scientific">Stylonychia lemnae</name>
    <name type="common">Ciliate</name>
    <dbReference type="NCBI Taxonomy" id="5949"/>
    <lineage>
        <taxon>Eukaryota</taxon>
        <taxon>Sar</taxon>
        <taxon>Alveolata</taxon>
        <taxon>Ciliophora</taxon>
        <taxon>Intramacronucleata</taxon>
        <taxon>Spirotrichea</taxon>
        <taxon>Stichotrichia</taxon>
        <taxon>Sporadotrichida</taxon>
        <taxon>Oxytrichidae</taxon>
        <taxon>Stylonychinae</taxon>
        <taxon>Stylonychia</taxon>
    </lineage>
</organism>
<proteinExistence type="predicted"/>
<dbReference type="Proteomes" id="UP000039865">
    <property type="component" value="Unassembled WGS sequence"/>
</dbReference>
<reference evidence="3 4" key="1">
    <citation type="submission" date="2014-06" db="EMBL/GenBank/DDBJ databases">
        <authorList>
            <person name="Swart Estienne"/>
        </authorList>
    </citation>
    <scope>NUCLEOTIDE SEQUENCE [LARGE SCALE GENOMIC DNA]</scope>
    <source>
        <strain evidence="3 4">130c</strain>
    </source>
</reference>
<protein>
    <submittedName>
        <fullName evidence="3">Uncharacterized protein</fullName>
    </submittedName>
</protein>